<dbReference type="Pfam" id="PF03203">
    <property type="entry name" value="MerC"/>
    <property type="match status" value="1"/>
</dbReference>
<dbReference type="RefSeq" id="WP_226750498.1">
    <property type="nucleotide sequence ID" value="NZ_JAEINI020000003.1"/>
</dbReference>
<evidence type="ECO:0000313" key="2">
    <source>
        <dbReference type="EMBL" id="MCB5226405.1"/>
    </source>
</evidence>
<keyword evidence="3" id="KW-1185">Reference proteome</keyword>
<comment type="caution">
    <text evidence="2">The sequence shown here is derived from an EMBL/GenBank/DDBJ whole genome shotgun (WGS) entry which is preliminary data.</text>
</comment>
<organism evidence="2 3">
    <name type="scientific">Alishewanella maricola</name>
    <dbReference type="NCBI Taxonomy" id="2795740"/>
    <lineage>
        <taxon>Bacteria</taxon>
        <taxon>Pseudomonadati</taxon>
        <taxon>Pseudomonadota</taxon>
        <taxon>Gammaproteobacteria</taxon>
        <taxon>Alteromonadales</taxon>
        <taxon>Alteromonadaceae</taxon>
        <taxon>Alishewanella</taxon>
    </lineage>
</organism>
<name>A0ABS8C254_9ALTE</name>
<accession>A0ABS8C254</accession>
<sequence>MKDIIAAALSGLCIVHCLATPILLLLGSSGLMLGVLSSEWFHYLMLLPISVLLAWSLPGGWCVHKHTAPFVLGLAGFLLLITSLFASHHAETALSLIGGGLLIGAHLYNRQLLLQAQGVQHAAHSA</sequence>
<feature type="transmembrane region" description="Helical" evidence="1">
    <location>
        <begin position="70"/>
        <end position="86"/>
    </location>
</feature>
<dbReference type="Proteomes" id="UP000633814">
    <property type="component" value="Unassembled WGS sequence"/>
</dbReference>
<keyword evidence="1" id="KW-0812">Transmembrane</keyword>
<keyword evidence="1" id="KW-1133">Transmembrane helix</keyword>
<reference evidence="2 3" key="1">
    <citation type="submission" date="2021-10" db="EMBL/GenBank/DDBJ databases">
        <title>Alishewanella koreense sp. nov. isolated from seawater of southwestern coast in South Korea and the proposal for the reclassification of Rheinheimera perlucida and Rheinheimera tuosuensis as Arsukibacterium perlucida and Arsukibacterium tuosuensis.</title>
        <authorList>
            <person name="Kim K.H."/>
            <person name="Ruan W."/>
            <person name="Kim K.R."/>
            <person name="Baek J.H."/>
            <person name="Jeon C.O."/>
        </authorList>
    </citation>
    <scope>NUCLEOTIDE SEQUENCE [LARGE SCALE GENOMIC DNA]</scope>
    <source>
        <strain evidence="2 3">16-MA</strain>
    </source>
</reference>
<feature type="transmembrane region" description="Helical" evidence="1">
    <location>
        <begin position="92"/>
        <end position="108"/>
    </location>
</feature>
<keyword evidence="1" id="KW-0472">Membrane</keyword>
<dbReference type="InterPro" id="IPR004891">
    <property type="entry name" value="Mercury-R_MerC"/>
</dbReference>
<feature type="transmembrane region" description="Helical" evidence="1">
    <location>
        <begin position="43"/>
        <end position="63"/>
    </location>
</feature>
<protein>
    <submittedName>
        <fullName evidence="2">MerC domain-containing protein</fullName>
    </submittedName>
</protein>
<proteinExistence type="predicted"/>
<dbReference type="EMBL" id="JAEINI020000003">
    <property type="protein sequence ID" value="MCB5226405.1"/>
    <property type="molecule type" value="Genomic_DNA"/>
</dbReference>
<evidence type="ECO:0000256" key="1">
    <source>
        <dbReference type="SAM" id="Phobius"/>
    </source>
</evidence>
<gene>
    <name evidence="2" type="ORF">JAO78_006215</name>
</gene>
<evidence type="ECO:0000313" key="3">
    <source>
        <dbReference type="Proteomes" id="UP000633814"/>
    </source>
</evidence>